<dbReference type="EMBL" id="JABVED010000001">
    <property type="protein sequence ID" value="MBC6445972.1"/>
    <property type="molecule type" value="Genomic_DNA"/>
</dbReference>
<dbReference type="PANTHER" id="PTHR30055:SF234">
    <property type="entry name" value="HTH-TYPE TRANSCRIPTIONAL REGULATOR BETI"/>
    <property type="match status" value="1"/>
</dbReference>
<evidence type="ECO:0000313" key="7">
    <source>
        <dbReference type="Proteomes" id="UP000734823"/>
    </source>
</evidence>
<dbReference type="PANTHER" id="PTHR30055">
    <property type="entry name" value="HTH-TYPE TRANSCRIPTIONAL REGULATOR RUTR"/>
    <property type="match status" value="1"/>
</dbReference>
<dbReference type="PROSITE" id="PS50977">
    <property type="entry name" value="HTH_TETR_2"/>
    <property type="match status" value="1"/>
</dbReference>
<dbReference type="Pfam" id="PF00440">
    <property type="entry name" value="TetR_N"/>
    <property type="match status" value="1"/>
</dbReference>
<dbReference type="SUPFAM" id="SSF46689">
    <property type="entry name" value="Homeodomain-like"/>
    <property type="match status" value="1"/>
</dbReference>
<name>A0ABR7L0S8_9PSEU</name>
<dbReference type="InterPro" id="IPR036271">
    <property type="entry name" value="Tet_transcr_reg_TetR-rel_C_sf"/>
</dbReference>
<dbReference type="InterPro" id="IPR050109">
    <property type="entry name" value="HTH-type_TetR-like_transc_reg"/>
</dbReference>
<gene>
    <name evidence="6" type="ORF">GPZ80_02145</name>
</gene>
<reference evidence="6 7" key="1">
    <citation type="submission" date="2020-06" db="EMBL/GenBank/DDBJ databases">
        <title>Actinokineospora xiongansis sp. nov., isolated from soil of Baiyangdian.</title>
        <authorList>
            <person name="Zhang X."/>
        </authorList>
    </citation>
    <scope>NUCLEOTIDE SEQUENCE [LARGE SCALE GENOMIC DNA]</scope>
    <source>
        <strain evidence="6 7">HBU206404</strain>
    </source>
</reference>
<evidence type="ECO:0000313" key="6">
    <source>
        <dbReference type="EMBL" id="MBC6445972.1"/>
    </source>
</evidence>
<evidence type="ECO:0000256" key="4">
    <source>
        <dbReference type="PROSITE-ProRule" id="PRU00335"/>
    </source>
</evidence>
<protein>
    <submittedName>
        <fullName evidence="6">Helix-turn-helix transcriptional regulator</fullName>
    </submittedName>
</protein>
<accession>A0ABR7L0S8</accession>
<comment type="caution">
    <text evidence="6">The sequence shown here is derived from an EMBL/GenBank/DDBJ whole genome shotgun (WGS) entry which is preliminary data.</text>
</comment>
<evidence type="ECO:0000259" key="5">
    <source>
        <dbReference type="PROSITE" id="PS50977"/>
    </source>
</evidence>
<evidence type="ECO:0000256" key="2">
    <source>
        <dbReference type="ARBA" id="ARBA00023125"/>
    </source>
</evidence>
<dbReference type="SUPFAM" id="SSF48498">
    <property type="entry name" value="Tetracyclin repressor-like, C-terminal domain"/>
    <property type="match status" value="1"/>
</dbReference>
<organism evidence="6 7">
    <name type="scientific">Actinokineospora xionganensis</name>
    <dbReference type="NCBI Taxonomy" id="2684470"/>
    <lineage>
        <taxon>Bacteria</taxon>
        <taxon>Bacillati</taxon>
        <taxon>Actinomycetota</taxon>
        <taxon>Actinomycetes</taxon>
        <taxon>Pseudonocardiales</taxon>
        <taxon>Pseudonocardiaceae</taxon>
        <taxon>Actinokineospora</taxon>
    </lineage>
</organism>
<dbReference type="InterPro" id="IPR001647">
    <property type="entry name" value="HTH_TetR"/>
</dbReference>
<keyword evidence="1" id="KW-0805">Transcription regulation</keyword>
<evidence type="ECO:0000256" key="1">
    <source>
        <dbReference type="ARBA" id="ARBA00023015"/>
    </source>
</evidence>
<feature type="domain" description="HTH tetR-type" evidence="5">
    <location>
        <begin position="1"/>
        <end position="52"/>
    </location>
</feature>
<evidence type="ECO:0000256" key="3">
    <source>
        <dbReference type="ARBA" id="ARBA00023163"/>
    </source>
</evidence>
<dbReference type="Gene3D" id="1.10.357.10">
    <property type="entry name" value="Tetracycline Repressor, domain 2"/>
    <property type="match status" value="1"/>
</dbReference>
<proteinExistence type="predicted"/>
<dbReference type="Proteomes" id="UP000734823">
    <property type="component" value="Unassembled WGS sequence"/>
</dbReference>
<keyword evidence="2 4" id="KW-0238">DNA-binding</keyword>
<keyword evidence="7" id="KW-1185">Reference proteome</keyword>
<sequence length="174" mass="19137">MDAAVRCFAEQTQVSMTDIAREAGVGRVTLYGHFPSRERLIEAALERALDDARCVLAAADPDSGPADEALRRLLRSSWSVLDRYRRLFDSAQRELGSTKMREQHDPAMAMVAALIDRGRREGTFRTDLPVDWLVTTVYTLLHAAAEDVNNGRQSAGDVTGLLEATLLQALAPPV</sequence>
<feature type="DNA-binding region" description="H-T-H motif" evidence="4">
    <location>
        <begin position="15"/>
        <end position="34"/>
    </location>
</feature>
<dbReference type="InterPro" id="IPR009057">
    <property type="entry name" value="Homeodomain-like_sf"/>
</dbReference>
<keyword evidence="3" id="KW-0804">Transcription</keyword>